<evidence type="ECO:0000313" key="1">
    <source>
        <dbReference type="EMBL" id="BAP57980.1"/>
    </source>
</evidence>
<dbReference type="Proteomes" id="UP000031623">
    <property type="component" value="Chromosome"/>
</dbReference>
<dbReference type="KEGG" id="tig:THII_3683"/>
<dbReference type="STRING" id="40754.THII_3683"/>
<reference evidence="1 2" key="1">
    <citation type="journal article" date="2014" name="ISME J.">
        <title>Ecophysiology of Thioploca ingrica as revealed by the complete genome sequence supplemented with proteomic evidence.</title>
        <authorList>
            <person name="Kojima H."/>
            <person name="Ogura Y."/>
            <person name="Yamamoto N."/>
            <person name="Togashi T."/>
            <person name="Mori H."/>
            <person name="Watanabe T."/>
            <person name="Nemoto F."/>
            <person name="Kurokawa K."/>
            <person name="Hayashi T."/>
            <person name="Fukui M."/>
        </authorList>
    </citation>
    <scope>NUCLEOTIDE SEQUENCE [LARGE SCALE GENOMIC DNA]</scope>
</reference>
<accession>A0A090AQN8</accession>
<evidence type="ECO:0008006" key="3">
    <source>
        <dbReference type="Google" id="ProtNLM"/>
    </source>
</evidence>
<dbReference type="InterPro" id="IPR036513">
    <property type="entry name" value="STAS_dom_sf"/>
</dbReference>
<dbReference type="OrthoDB" id="9805711at2"/>
<name>A0A090AQN8_9GAMM</name>
<dbReference type="EMBL" id="AP014633">
    <property type="protein sequence ID" value="BAP57980.1"/>
    <property type="molecule type" value="Genomic_DNA"/>
</dbReference>
<evidence type="ECO:0000313" key="2">
    <source>
        <dbReference type="Proteomes" id="UP000031623"/>
    </source>
</evidence>
<proteinExistence type="predicted"/>
<dbReference type="SUPFAM" id="SSF52091">
    <property type="entry name" value="SpoIIaa-like"/>
    <property type="match status" value="1"/>
</dbReference>
<dbReference type="NCBIfam" id="NF047705">
    <property type="entry name" value="slr1659_superfam"/>
    <property type="match status" value="1"/>
</dbReference>
<dbReference type="HOGENOM" id="CLU_136789_0_0_6"/>
<protein>
    <recommendedName>
        <fullName evidence="3">STAS domain-containing protein</fullName>
    </recommendedName>
</protein>
<keyword evidence="2" id="KW-1185">Reference proteome</keyword>
<organism evidence="1 2">
    <name type="scientific">Thioploca ingrica</name>
    <dbReference type="NCBI Taxonomy" id="40754"/>
    <lineage>
        <taxon>Bacteria</taxon>
        <taxon>Pseudomonadati</taxon>
        <taxon>Pseudomonadota</taxon>
        <taxon>Gammaproteobacteria</taxon>
        <taxon>Thiotrichales</taxon>
        <taxon>Thiotrichaceae</taxon>
        <taxon>Thioploca</taxon>
    </lineage>
</organism>
<sequence>MTIKDDNYSIDYDAATATVYLRGVLRLNPEEYVPIVQLLEQVITLEPPLLTINLRELDFLNSSGFTTLARFVTKVNTKKTIQLQMQASSQNPWHQKSLNNFKRLMPQLQLEFI</sequence>
<dbReference type="AlphaFoldDB" id="A0A090AQN8"/>
<gene>
    <name evidence="1" type="ORF">THII_3683</name>
</gene>